<keyword evidence="3" id="KW-1185">Reference proteome</keyword>
<evidence type="ECO:0000313" key="3">
    <source>
        <dbReference type="Proteomes" id="UP000184387"/>
    </source>
</evidence>
<feature type="chain" id="PRO_5013314265" description="Trypsin-like peptidase domain-containing protein" evidence="1">
    <location>
        <begin position="21"/>
        <end position="237"/>
    </location>
</feature>
<gene>
    <name evidence="2" type="ORF">SAMN02745194_05074</name>
</gene>
<organism evidence="2 3">
    <name type="scientific">Muricoccus roseus</name>
    <dbReference type="NCBI Taxonomy" id="198092"/>
    <lineage>
        <taxon>Bacteria</taxon>
        <taxon>Pseudomonadati</taxon>
        <taxon>Pseudomonadota</taxon>
        <taxon>Alphaproteobacteria</taxon>
        <taxon>Acetobacterales</taxon>
        <taxon>Roseomonadaceae</taxon>
        <taxon>Muricoccus</taxon>
    </lineage>
</organism>
<feature type="signal peptide" evidence="1">
    <location>
        <begin position="1"/>
        <end position="20"/>
    </location>
</feature>
<evidence type="ECO:0000256" key="1">
    <source>
        <dbReference type="SAM" id="SignalP"/>
    </source>
</evidence>
<name>A0A1M6T3V7_9PROT</name>
<dbReference type="SUPFAM" id="SSF50494">
    <property type="entry name" value="Trypsin-like serine proteases"/>
    <property type="match status" value="1"/>
</dbReference>
<protein>
    <recommendedName>
        <fullName evidence="4">Trypsin-like peptidase domain-containing protein</fullName>
    </recommendedName>
</protein>
<dbReference type="InterPro" id="IPR009003">
    <property type="entry name" value="Peptidase_S1_PA"/>
</dbReference>
<dbReference type="Gene3D" id="2.40.10.120">
    <property type="match status" value="1"/>
</dbReference>
<accession>A0A1M6T3V7</accession>
<evidence type="ECO:0000313" key="2">
    <source>
        <dbReference type="EMBL" id="SHK51576.1"/>
    </source>
</evidence>
<dbReference type="EMBL" id="FQZF01000070">
    <property type="protein sequence ID" value="SHK51576.1"/>
    <property type="molecule type" value="Genomic_DNA"/>
</dbReference>
<reference evidence="2 3" key="1">
    <citation type="submission" date="2016-11" db="EMBL/GenBank/DDBJ databases">
        <authorList>
            <person name="Jaros S."/>
            <person name="Januszkiewicz K."/>
            <person name="Wedrychowicz H."/>
        </authorList>
    </citation>
    <scope>NUCLEOTIDE SEQUENCE [LARGE SCALE GENOMIC DNA]</scope>
    <source>
        <strain evidence="2 3">DSM 14916</strain>
    </source>
</reference>
<dbReference type="RefSeq" id="WP_073140691.1">
    <property type="nucleotide sequence ID" value="NZ_FQZF01000070.1"/>
</dbReference>
<dbReference type="AlphaFoldDB" id="A0A1M6T3V7"/>
<sequence length="237" mass="23570">MIPRRGLLALLPMSALSACSGLPAPEAAGTPIGTLVCSGFAALHADGPGVPGPLLGSAVAVAPGRVACTTHALPRGAQAVWLRRGDGAPARRVRVLASSPRMDLSILGDEEGLLAPAKPCGRAVMAGDPVWAAGMPGVGPGVAAGAVEIPDAILPRFGRGFTARLPALMGYSGGPVVGADGHLRGLVAALPDGGGANALALLAGMDLDGLAGGRNRRVFILSIHEVMEEASRLGRTA</sequence>
<keyword evidence="1" id="KW-0732">Signal</keyword>
<dbReference type="Proteomes" id="UP000184387">
    <property type="component" value="Unassembled WGS sequence"/>
</dbReference>
<dbReference type="PROSITE" id="PS51257">
    <property type="entry name" value="PROKAR_LIPOPROTEIN"/>
    <property type="match status" value="1"/>
</dbReference>
<dbReference type="OrthoDB" id="7266611at2"/>
<proteinExistence type="predicted"/>
<dbReference type="STRING" id="198092.SAMN02745194_05074"/>
<evidence type="ECO:0008006" key="4">
    <source>
        <dbReference type="Google" id="ProtNLM"/>
    </source>
</evidence>